<dbReference type="EnsemblMetazoa" id="ACOM031174-RA">
    <property type="protein sequence ID" value="ACOM031174-PA.1"/>
    <property type="gene ID" value="ACOM031174"/>
</dbReference>
<keyword evidence="1" id="KW-1133">Transmembrane helix</keyword>
<protein>
    <submittedName>
        <fullName evidence="2">Uncharacterized protein</fullName>
    </submittedName>
</protein>
<dbReference type="AlphaFoldDB" id="A0A8W7PHD2"/>
<reference evidence="2" key="1">
    <citation type="submission" date="2022-08" db="UniProtKB">
        <authorList>
            <consortium name="EnsemblMetazoa"/>
        </authorList>
    </citation>
    <scope>IDENTIFICATION</scope>
</reference>
<feature type="transmembrane region" description="Helical" evidence="1">
    <location>
        <begin position="69"/>
        <end position="87"/>
    </location>
</feature>
<evidence type="ECO:0000313" key="2">
    <source>
        <dbReference type="EnsemblMetazoa" id="ACOM031174-PA.1"/>
    </source>
</evidence>
<evidence type="ECO:0000256" key="1">
    <source>
        <dbReference type="SAM" id="Phobius"/>
    </source>
</evidence>
<proteinExistence type="predicted"/>
<dbReference type="Proteomes" id="UP000075882">
    <property type="component" value="Unassembled WGS sequence"/>
</dbReference>
<name>A0A8W7PHD2_ANOCL</name>
<keyword evidence="1" id="KW-0812">Transmembrane</keyword>
<keyword evidence="1" id="KW-0472">Membrane</keyword>
<organism evidence="2">
    <name type="scientific">Anopheles coluzzii</name>
    <name type="common">African malaria mosquito</name>
    <dbReference type="NCBI Taxonomy" id="1518534"/>
    <lineage>
        <taxon>Eukaryota</taxon>
        <taxon>Metazoa</taxon>
        <taxon>Ecdysozoa</taxon>
        <taxon>Arthropoda</taxon>
        <taxon>Hexapoda</taxon>
        <taxon>Insecta</taxon>
        <taxon>Pterygota</taxon>
        <taxon>Neoptera</taxon>
        <taxon>Endopterygota</taxon>
        <taxon>Diptera</taxon>
        <taxon>Nematocera</taxon>
        <taxon>Culicoidea</taxon>
        <taxon>Culicidae</taxon>
        <taxon>Anophelinae</taxon>
        <taxon>Anopheles</taxon>
    </lineage>
</organism>
<sequence length="102" mass="11178">MPDSVDVAVAAVASGVQQPSSSRQPIATLNASPSARPILDAFMHTLELQTSAMRVDRGCYVVARRRRLLLLRQMVMVEMVLVGQWVLGRGRMLLVLLAAAEY</sequence>
<accession>A0A8W7PHD2</accession>